<accession>A0ABX8CHB7</accession>
<protein>
    <submittedName>
        <fullName evidence="1">Uncharacterized protein</fullName>
    </submittedName>
</protein>
<name>A0ABX8CHB7_9NOCA</name>
<organism evidence="1 2">
    <name type="scientific">Nocardia tengchongensis</name>
    <dbReference type="NCBI Taxonomy" id="2055889"/>
    <lineage>
        <taxon>Bacteria</taxon>
        <taxon>Bacillati</taxon>
        <taxon>Actinomycetota</taxon>
        <taxon>Actinomycetes</taxon>
        <taxon>Mycobacteriales</taxon>
        <taxon>Nocardiaceae</taxon>
        <taxon>Nocardia</taxon>
    </lineage>
</organism>
<proteinExistence type="predicted"/>
<gene>
    <name evidence="1" type="ORF">KHQ06_20870</name>
</gene>
<sequence length="195" mass="21961">MAHARRATPSDADLDPGLFDRDAQQSDAWLAWSARTAIDARIETLFTETLPRLESIRGSDGRPPLDDRFTAAAFDWTVSLLDTAVLDDDGQYKPENNDLADQFITYVGEWMVRRVEGIWFNSPEDGAPIFDGFGPAIGYRWSQESTNDLLALLFMMAVSADDSPYGYFIDLLHGRALPFAEERDRPDLKAELFAY</sequence>
<evidence type="ECO:0000313" key="1">
    <source>
        <dbReference type="EMBL" id="QVI18944.1"/>
    </source>
</evidence>
<dbReference type="EMBL" id="CP074371">
    <property type="protein sequence ID" value="QVI18944.1"/>
    <property type="molecule type" value="Genomic_DNA"/>
</dbReference>
<reference evidence="1 2" key="1">
    <citation type="submission" date="2021-04" db="EMBL/GenBank/DDBJ databases">
        <title>Nocardia tengchongensis.</title>
        <authorList>
            <person name="Zhuang k."/>
            <person name="Ran Y."/>
            <person name="Li W."/>
        </authorList>
    </citation>
    <scope>NUCLEOTIDE SEQUENCE [LARGE SCALE GENOMIC DNA]</scope>
    <source>
        <strain evidence="1 2">CFH S0057</strain>
    </source>
</reference>
<dbReference type="RefSeq" id="WP_213554981.1">
    <property type="nucleotide sequence ID" value="NZ_JBHZDI010000040.1"/>
</dbReference>
<keyword evidence="2" id="KW-1185">Reference proteome</keyword>
<dbReference type="Proteomes" id="UP000683310">
    <property type="component" value="Chromosome"/>
</dbReference>
<evidence type="ECO:0000313" key="2">
    <source>
        <dbReference type="Proteomes" id="UP000683310"/>
    </source>
</evidence>